<reference evidence="2" key="1">
    <citation type="submission" date="2014-09" db="EMBL/GenBank/DDBJ databases">
        <authorList>
            <person name="Magalhaes I.L.F."/>
            <person name="Oliveira U."/>
            <person name="Santos F.R."/>
            <person name="Vidigal T.H.D.A."/>
            <person name="Brescovit A.D."/>
            <person name="Santos A.J."/>
        </authorList>
    </citation>
    <scope>NUCLEOTIDE SEQUENCE</scope>
    <source>
        <tissue evidence="2">Shoot tissue taken approximately 20 cm above the soil surface</tissue>
    </source>
</reference>
<accession>A0A0A9GI88</accession>
<protein>
    <submittedName>
        <fullName evidence="2">Uncharacterized protein</fullName>
    </submittedName>
</protein>
<reference evidence="2" key="2">
    <citation type="journal article" date="2015" name="Data Brief">
        <title>Shoot transcriptome of the giant reed, Arundo donax.</title>
        <authorList>
            <person name="Barrero R.A."/>
            <person name="Guerrero F.D."/>
            <person name="Moolhuijzen P."/>
            <person name="Goolsby J.A."/>
            <person name="Tidwell J."/>
            <person name="Bellgard S.E."/>
            <person name="Bellgard M.I."/>
        </authorList>
    </citation>
    <scope>NUCLEOTIDE SEQUENCE</scope>
    <source>
        <tissue evidence="2">Shoot tissue taken approximately 20 cm above the soil surface</tissue>
    </source>
</reference>
<dbReference type="AlphaFoldDB" id="A0A0A9GI88"/>
<keyword evidence="1" id="KW-0472">Membrane</keyword>
<evidence type="ECO:0000313" key="2">
    <source>
        <dbReference type="EMBL" id="JAE22246.1"/>
    </source>
</evidence>
<name>A0A0A9GI88_ARUDO</name>
<evidence type="ECO:0000256" key="1">
    <source>
        <dbReference type="SAM" id="Phobius"/>
    </source>
</evidence>
<sequence length="79" mass="9054">MYTHRPYERPGHQPVHVRAKQCLWYYKRVDLFFISFLLQLATLFSLNLFLGEVVRARVSTAASCGRPSCSLLLVVVGII</sequence>
<proteinExistence type="predicted"/>
<keyword evidence="1" id="KW-1133">Transmembrane helix</keyword>
<feature type="transmembrane region" description="Helical" evidence="1">
    <location>
        <begin position="31"/>
        <end position="50"/>
    </location>
</feature>
<organism evidence="2">
    <name type="scientific">Arundo donax</name>
    <name type="common">Giant reed</name>
    <name type="synonym">Donax arundinaceus</name>
    <dbReference type="NCBI Taxonomy" id="35708"/>
    <lineage>
        <taxon>Eukaryota</taxon>
        <taxon>Viridiplantae</taxon>
        <taxon>Streptophyta</taxon>
        <taxon>Embryophyta</taxon>
        <taxon>Tracheophyta</taxon>
        <taxon>Spermatophyta</taxon>
        <taxon>Magnoliopsida</taxon>
        <taxon>Liliopsida</taxon>
        <taxon>Poales</taxon>
        <taxon>Poaceae</taxon>
        <taxon>PACMAD clade</taxon>
        <taxon>Arundinoideae</taxon>
        <taxon>Arundineae</taxon>
        <taxon>Arundo</taxon>
    </lineage>
</organism>
<dbReference type="EMBL" id="GBRH01175650">
    <property type="protein sequence ID" value="JAE22246.1"/>
    <property type="molecule type" value="Transcribed_RNA"/>
</dbReference>
<keyword evidence="1" id="KW-0812">Transmembrane</keyword>